<protein>
    <submittedName>
        <fullName evidence="1">VWA domain-containing protein</fullName>
    </submittedName>
</protein>
<gene>
    <name evidence="1" type="ORF">ACFQS8_04130</name>
</gene>
<name>A0ABW2IIY5_9PROT</name>
<comment type="caution">
    <text evidence="1">The sequence shown here is derived from an EMBL/GenBank/DDBJ whole genome shotgun (WGS) entry which is preliminary data.</text>
</comment>
<proteinExistence type="predicted"/>
<keyword evidence="2" id="KW-1185">Reference proteome</keyword>
<reference evidence="2" key="1">
    <citation type="journal article" date="2019" name="Int. J. Syst. Evol. Microbiol.">
        <title>The Global Catalogue of Microorganisms (GCM) 10K type strain sequencing project: providing services to taxonomists for standard genome sequencing and annotation.</title>
        <authorList>
            <consortium name="The Broad Institute Genomics Platform"/>
            <consortium name="The Broad Institute Genome Sequencing Center for Infectious Disease"/>
            <person name="Wu L."/>
            <person name="Ma J."/>
        </authorList>
    </citation>
    <scope>NUCLEOTIDE SEQUENCE [LARGE SCALE GENOMIC DNA]</scope>
    <source>
        <strain evidence="2">CCUG 51308</strain>
    </source>
</reference>
<dbReference type="Pfam" id="PF05762">
    <property type="entry name" value="VWA_CoxE"/>
    <property type="match status" value="1"/>
</dbReference>
<dbReference type="PANTHER" id="PTHR39338">
    <property type="entry name" value="BLL5662 PROTEIN-RELATED"/>
    <property type="match status" value="1"/>
</dbReference>
<organism evidence="1 2">
    <name type="scientific">Hirschia litorea</name>
    <dbReference type="NCBI Taxonomy" id="1199156"/>
    <lineage>
        <taxon>Bacteria</taxon>
        <taxon>Pseudomonadati</taxon>
        <taxon>Pseudomonadota</taxon>
        <taxon>Alphaproteobacteria</taxon>
        <taxon>Hyphomonadales</taxon>
        <taxon>Hyphomonadaceae</taxon>
        <taxon>Hirschia</taxon>
    </lineage>
</organism>
<accession>A0ABW2IIY5</accession>
<evidence type="ECO:0000313" key="1">
    <source>
        <dbReference type="EMBL" id="MFC7290792.1"/>
    </source>
</evidence>
<dbReference type="RefSeq" id="WP_382165987.1">
    <property type="nucleotide sequence ID" value="NZ_JBHTBR010000002.1"/>
</dbReference>
<dbReference type="PANTHER" id="PTHR39338:SF7">
    <property type="entry name" value="BLL6692 PROTEIN"/>
    <property type="match status" value="1"/>
</dbReference>
<dbReference type="EMBL" id="JBHTBR010000002">
    <property type="protein sequence ID" value="MFC7290792.1"/>
    <property type="molecule type" value="Genomic_DNA"/>
</dbReference>
<dbReference type="InterPro" id="IPR008912">
    <property type="entry name" value="Uncharacterised_CoxE"/>
</dbReference>
<dbReference type="Proteomes" id="UP001596492">
    <property type="component" value="Unassembled WGS sequence"/>
</dbReference>
<sequence>MFIKFFYELKSAGLPVSVKEYLMFLEVMDADLADKKIENFYYLARASLVKDERNLDKFDRVFGHVFKGLENVNEGLETDIPEDWLRKLTEKFLTDEEKAQIEALGGWDKLMETLKKRLEEQEKRHQGGNKWIGTAGTSPFGAYGYNPEGIRIGQNESRHKRAVKVWDKREFKDLDDSLELGTRNLKMALRKLRQFARAGAEEEFDLKNTIDATARSGYLDIKMRPERRNVVKVLIFFDVGGSMDPYVKLVEELFSAARAEFKHMEYFYFHNCLYDYVWKDNSRRWTERLNTWDILHTYPHDYKVIVVGDAAMSPYEIAMVGGASEYMNEEAGAVWLQRLADVYSKLAWINPEPERYWQHTQSNHMIREIIGDRMYPLTVDGIGKAIKNLSGSR</sequence>
<evidence type="ECO:0000313" key="2">
    <source>
        <dbReference type="Proteomes" id="UP001596492"/>
    </source>
</evidence>